<dbReference type="Gene3D" id="1.10.287.3510">
    <property type="match status" value="1"/>
</dbReference>
<feature type="transmembrane region" description="Helical" evidence="7">
    <location>
        <begin position="6"/>
        <end position="24"/>
    </location>
</feature>
<feature type="transmembrane region" description="Helical" evidence="7">
    <location>
        <begin position="75"/>
        <end position="93"/>
    </location>
</feature>
<comment type="subcellular location">
    <subcellularLocation>
        <location evidence="1">Cell membrane</location>
        <topology evidence="1">Multi-pass membrane protein</topology>
    </subcellularLocation>
</comment>
<keyword evidence="3" id="KW-1003">Cell membrane</keyword>
<dbReference type="Proteomes" id="UP001321582">
    <property type="component" value="Chromosome"/>
</dbReference>
<keyword evidence="4 7" id="KW-0812">Transmembrane</keyword>
<evidence type="ECO:0000256" key="6">
    <source>
        <dbReference type="ARBA" id="ARBA00023136"/>
    </source>
</evidence>
<dbReference type="InterPro" id="IPR050601">
    <property type="entry name" value="CPA3_antiporter_subunitC"/>
</dbReference>
<evidence type="ECO:0000256" key="3">
    <source>
        <dbReference type="ARBA" id="ARBA00022475"/>
    </source>
</evidence>
<evidence type="ECO:0000256" key="7">
    <source>
        <dbReference type="SAM" id="Phobius"/>
    </source>
</evidence>
<reference evidence="8 9" key="1">
    <citation type="submission" date="2022-11" db="EMBL/GenBank/DDBJ databases">
        <title>Haliovirga abyssi gen. nov., sp. nov., a mesophilic fermentative bacterium isolated from the Iheya North hydrothermal field and the proposal of Haliovirgaceae fam. nov.</title>
        <authorList>
            <person name="Miyazaki U."/>
            <person name="Tame A."/>
            <person name="Miyazaki J."/>
            <person name="Takai K."/>
            <person name="Sawayama S."/>
            <person name="Kitajima M."/>
            <person name="Okamoto A."/>
            <person name="Nakagawa S."/>
        </authorList>
    </citation>
    <scope>NUCLEOTIDE SEQUENCE [LARGE SCALE GENOMIC DNA]</scope>
    <source>
        <strain evidence="8 9">IC12</strain>
    </source>
</reference>
<comment type="similarity">
    <text evidence="2">Belongs to the CPA3 antiporters (TC 2.A.63) subunit C family.</text>
</comment>
<protein>
    <submittedName>
        <fullName evidence="8">Cation:proton antiporter</fullName>
    </submittedName>
</protein>
<dbReference type="RefSeq" id="WP_307903587.1">
    <property type="nucleotide sequence ID" value="NZ_AP027059.1"/>
</dbReference>
<evidence type="ECO:0000256" key="2">
    <source>
        <dbReference type="ARBA" id="ARBA00010388"/>
    </source>
</evidence>
<evidence type="ECO:0000256" key="1">
    <source>
        <dbReference type="ARBA" id="ARBA00004651"/>
    </source>
</evidence>
<dbReference type="KEGG" id="haby:HLVA_12990"/>
<dbReference type="PANTHER" id="PTHR34583:SF2">
    <property type="entry name" value="ANTIPORTER SUBUNIT MNHC2-RELATED"/>
    <property type="match status" value="1"/>
</dbReference>
<name>A0AAU9E2U3_9FUSO</name>
<gene>
    <name evidence="8" type="ORF">HLVA_12990</name>
</gene>
<keyword evidence="6 7" id="KW-0472">Membrane</keyword>
<evidence type="ECO:0000313" key="8">
    <source>
        <dbReference type="EMBL" id="BDU50730.1"/>
    </source>
</evidence>
<dbReference type="AlphaFoldDB" id="A0AAU9E2U3"/>
<evidence type="ECO:0000313" key="9">
    <source>
        <dbReference type="Proteomes" id="UP001321582"/>
    </source>
</evidence>
<evidence type="ECO:0000256" key="5">
    <source>
        <dbReference type="ARBA" id="ARBA00022989"/>
    </source>
</evidence>
<keyword evidence="9" id="KW-1185">Reference proteome</keyword>
<accession>A0AAU9E2U3</accession>
<feature type="transmembrane region" description="Helical" evidence="7">
    <location>
        <begin position="36"/>
        <end position="55"/>
    </location>
</feature>
<sequence>MIQYLFIILILIGIYGMLTERNLLKILISLNVLDVGLNLFIISIGYVKGGVAPIFTKVFNNNMIKFVDPLPQALVLTSIVIGVGVTAVGLAFAKNIYAKYGTFDLDEMEVKDDE</sequence>
<organism evidence="8 9">
    <name type="scientific">Haliovirga abyssi</name>
    <dbReference type="NCBI Taxonomy" id="2996794"/>
    <lineage>
        <taxon>Bacteria</taxon>
        <taxon>Fusobacteriati</taxon>
        <taxon>Fusobacteriota</taxon>
        <taxon>Fusobacteriia</taxon>
        <taxon>Fusobacteriales</taxon>
        <taxon>Haliovirgaceae</taxon>
        <taxon>Haliovirga</taxon>
    </lineage>
</organism>
<dbReference type="GO" id="GO:0005886">
    <property type="term" value="C:plasma membrane"/>
    <property type="evidence" value="ECO:0007669"/>
    <property type="project" value="UniProtKB-SubCell"/>
</dbReference>
<evidence type="ECO:0000256" key="4">
    <source>
        <dbReference type="ARBA" id="ARBA00022692"/>
    </source>
</evidence>
<proteinExistence type="inferred from homology"/>
<dbReference type="Pfam" id="PF00420">
    <property type="entry name" value="Oxidored_q2"/>
    <property type="match status" value="1"/>
</dbReference>
<dbReference type="PANTHER" id="PTHR34583">
    <property type="entry name" value="ANTIPORTER SUBUNIT MNHC2-RELATED"/>
    <property type="match status" value="1"/>
</dbReference>
<dbReference type="InterPro" id="IPR039428">
    <property type="entry name" value="NUOK/Mnh_C1-like"/>
</dbReference>
<dbReference type="EMBL" id="AP027059">
    <property type="protein sequence ID" value="BDU50730.1"/>
    <property type="molecule type" value="Genomic_DNA"/>
</dbReference>
<keyword evidence="5 7" id="KW-1133">Transmembrane helix</keyword>